<dbReference type="InterPro" id="IPR011152">
    <property type="entry name" value="Pesterase_MJ0912"/>
</dbReference>
<evidence type="ECO:0000313" key="3">
    <source>
        <dbReference type="EMBL" id="ANF94721.1"/>
    </source>
</evidence>
<dbReference type="SUPFAM" id="SSF56300">
    <property type="entry name" value="Metallo-dependent phosphatases"/>
    <property type="match status" value="1"/>
</dbReference>
<dbReference type="PIRSF" id="PIRSF000883">
    <property type="entry name" value="Pesterase_MJ0912"/>
    <property type="match status" value="1"/>
</dbReference>
<dbReference type="GO" id="GO:0016791">
    <property type="term" value="F:phosphatase activity"/>
    <property type="evidence" value="ECO:0007669"/>
    <property type="project" value="TreeGrafter"/>
</dbReference>
<keyword evidence="4" id="KW-1185">Reference proteome</keyword>
<dbReference type="InterPro" id="IPR029052">
    <property type="entry name" value="Metallo-depent_PP-like"/>
</dbReference>
<protein>
    <recommendedName>
        <fullName evidence="2">Calcineurin-like phosphoesterase domain-containing protein</fullName>
    </recommendedName>
</protein>
<dbReference type="Gene3D" id="3.60.21.10">
    <property type="match status" value="1"/>
</dbReference>
<dbReference type="InterPro" id="IPR024654">
    <property type="entry name" value="Calcineurin-like_PHP_lpxH"/>
</dbReference>
<feature type="domain" description="Calcineurin-like phosphoesterase" evidence="2">
    <location>
        <begin position="6"/>
        <end position="183"/>
    </location>
</feature>
<reference evidence="4" key="1">
    <citation type="submission" date="2015-10" db="EMBL/GenBank/DDBJ databases">
        <title>Genome of Paenibacillus bovis sp. nov.</title>
        <authorList>
            <person name="Wu Z."/>
            <person name="Gao C."/>
            <person name="Liu Z."/>
            <person name="Zheng H."/>
        </authorList>
    </citation>
    <scope>NUCLEOTIDE SEQUENCE [LARGE SCALE GENOMIC DNA]</scope>
    <source>
        <strain evidence="4">BD3526</strain>
    </source>
</reference>
<dbReference type="GO" id="GO:0005737">
    <property type="term" value="C:cytoplasm"/>
    <property type="evidence" value="ECO:0007669"/>
    <property type="project" value="TreeGrafter"/>
</dbReference>
<dbReference type="AlphaFoldDB" id="A0A172ZAQ9"/>
<name>A0A172ZAQ9_9BACL</name>
<evidence type="ECO:0000313" key="4">
    <source>
        <dbReference type="Proteomes" id="UP000078148"/>
    </source>
</evidence>
<dbReference type="KEGG" id="pbv:AR543_00855"/>
<reference evidence="3 4" key="2">
    <citation type="journal article" date="2016" name="Int. J. Syst. Evol. Microbiol.">
        <title>Paenibacillus bovis sp. nov., isolated from raw yak (Bos grunniens) milk.</title>
        <authorList>
            <person name="Gao C."/>
            <person name="Han J."/>
            <person name="Liu Z."/>
            <person name="Xu X."/>
            <person name="Hang F."/>
            <person name="Wu Z."/>
        </authorList>
    </citation>
    <scope>NUCLEOTIDE SEQUENCE [LARGE SCALE GENOMIC DNA]</scope>
    <source>
        <strain evidence="3 4">BD3526</strain>
    </source>
</reference>
<dbReference type="RefSeq" id="WP_064505548.1">
    <property type="nucleotide sequence ID" value="NZ_CP013023.1"/>
</dbReference>
<sequence length="251" mass="28515">MTIQQRIAVIADVHSNILALDAVLNDIDRQGIQQICNLGDSVYGPMEPAQTAQRLIDRRILSIRGNQDRVMLEPRQPSPHSTYDEVLADLQPQHMQWLIDLPEYRILHEDIYACHGNPRSDDIPLLEKIMPDGVHMRSDQELLEMLHGIEQTVILCAHTHVPCTRYLPDGRLIINPGSVGLPAYEDDLPYEHGMESYSPHAKYAVLEHGAAGWSVTHHLIPYDWEAAARQAEYRQRPDWAVALRTGRAHPL</sequence>
<dbReference type="CDD" id="cd00838">
    <property type="entry name" value="MPP_superfamily"/>
    <property type="match status" value="1"/>
</dbReference>
<accession>A0A172ZAQ9</accession>
<dbReference type="STRING" id="1616788.AR543_00855"/>
<evidence type="ECO:0000259" key="2">
    <source>
        <dbReference type="Pfam" id="PF12850"/>
    </source>
</evidence>
<evidence type="ECO:0000256" key="1">
    <source>
        <dbReference type="ARBA" id="ARBA00008950"/>
    </source>
</evidence>
<proteinExistence type="inferred from homology"/>
<dbReference type="PANTHER" id="PTHR42850">
    <property type="entry name" value="METALLOPHOSPHOESTERASE"/>
    <property type="match status" value="1"/>
</dbReference>
<dbReference type="PANTHER" id="PTHR42850:SF2">
    <property type="entry name" value="BLL5683 PROTEIN"/>
    <property type="match status" value="1"/>
</dbReference>
<dbReference type="InterPro" id="IPR050126">
    <property type="entry name" value="Ap4A_hydrolase"/>
</dbReference>
<dbReference type="EMBL" id="CP013023">
    <property type="protein sequence ID" value="ANF94721.1"/>
    <property type="molecule type" value="Genomic_DNA"/>
</dbReference>
<gene>
    <name evidence="3" type="ORF">AR543_00855</name>
</gene>
<dbReference type="Proteomes" id="UP000078148">
    <property type="component" value="Chromosome"/>
</dbReference>
<dbReference type="Pfam" id="PF12850">
    <property type="entry name" value="Metallophos_2"/>
    <property type="match status" value="1"/>
</dbReference>
<comment type="similarity">
    <text evidence="1">Belongs to the metallophosphoesterase superfamily. YfcE family.</text>
</comment>
<organism evidence="3 4">
    <name type="scientific">Paenibacillus bovis</name>
    <dbReference type="NCBI Taxonomy" id="1616788"/>
    <lineage>
        <taxon>Bacteria</taxon>
        <taxon>Bacillati</taxon>
        <taxon>Bacillota</taxon>
        <taxon>Bacilli</taxon>
        <taxon>Bacillales</taxon>
        <taxon>Paenibacillaceae</taxon>
        <taxon>Paenibacillus</taxon>
    </lineage>
</organism>